<proteinExistence type="predicted"/>
<sequence length="209" mass="24774">MQRLKRVAQREGYPSSIIERIKNELIHYNTNNDKFKTISEFLWNFYPYQEKNLNHQEKIQEYRIRLGRCINSDVLNSNSYIPHPVKLKMKNNPNCIYGLISIHTSIGAKKDSNNDIRLMNFNKAIHSGDLGRDTYFIECILGGVHGIDIRDLLSIMDIDDEKLEYYVNNLEMRINEEWKKTQDWEFHGSDLWKNLNRSGILEYFPNLIS</sequence>
<organism evidence="1">
    <name type="scientific">marine sediment metagenome</name>
    <dbReference type="NCBI Taxonomy" id="412755"/>
    <lineage>
        <taxon>unclassified sequences</taxon>
        <taxon>metagenomes</taxon>
        <taxon>ecological metagenomes</taxon>
    </lineage>
</organism>
<dbReference type="AlphaFoldDB" id="A0A0F9RK21"/>
<comment type="caution">
    <text evidence="1">The sequence shown here is derived from an EMBL/GenBank/DDBJ whole genome shotgun (WGS) entry which is preliminary data.</text>
</comment>
<name>A0A0F9RK21_9ZZZZ</name>
<dbReference type="EMBL" id="LAZR01002813">
    <property type="protein sequence ID" value="KKN25291.1"/>
    <property type="molecule type" value="Genomic_DNA"/>
</dbReference>
<protein>
    <submittedName>
        <fullName evidence="1">Uncharacterized protein</fullName>
    </submittedName>
</protein>
<accession>A0A0F9RK21</accession>
<reference evidence="1" key="1">
    <citation type="journal article" date="2015" name="Nature">
        <title>Complex archaea that bridge the gap between prokaryotes and eukaryotes.</title>
        <authorList>
            <person name="Spang A."/>
            <person name="Saw J.H."/>
            <person name="Jorgensen S.L."/>
            <person name="Zaremba-Niedzwiedzka K."/>
            <person name="Martijn J."/>
            <person name="Lind A.E."/>
            <person name="van Eijk R."/>
            <person name="Schleper C."/>
            <person name="Guy L."/>
            <person name="Ettema T.J."/>
        </authorList>
    </citation>
    <scope>NUCLEOTIDE SEQUENCE</scope>
</reference>
<gene>
    <name evidence="1" type="ORF">LCGC14_0886200</name>
</gene>
<evidence type="ECO:0000313" key="1">
    <source>
        <dbReference type="EMBL" id="KKN25291.1"/>
    </source>
</evidence>